<dbReference type="InterPro" id="IPR016162">
    <property type="entry name" value="Ald_DH_N"/>
</dbReference>
<evidence type="ECO:0000313" key="4">
    <source>
        <dbReference type="EMBL" id="OCL10827.1"/>
    </source>
</evidence>
<evidence type="ECO:0000256" key="2">
    <source>
        <dbReference type="ARBA" id="ARBA00023027"/>
    </source>
</evidence>
<keyword evidence="2" id="KW-0520">NAD</keyword>
<keyword evidence="5" id="KW-1185">Reference proteome</keyword>
<evidence type="ECO:0000313" key="5">
    <source>
        <dbReference type="Proteomes" id="UP000250140"/>
    </source>
</evidence>
<dbReference type="PANTHER" id="PTHR42986">
    <property type="entry name" value="BENZALDEHYDE DEHYDROGENASE YFMT"/>
    <property type="match status" value="1"/>
</dbReference>
<dbReference type="GO" id="GO:0016620">
    <property type="term" value="F:oxidoreductase activity, acting on the aldehyde or oxo group of donors, NAD or NADP as acceptor"/>
    <property type="evidence" value="ECO:0007669"/>
    <property type="project" value="InterPro"/>
</dbReference>
<comment type="similarity">
    <text evidence="1">Belongs to the aldehyde dehydrogenase family.</text>
</comment>
<evidence type="ECO:0000259" key="3">
    <source>
        <dbReference type="Pfam" id="PF00171"/>
    </source>
</evidence>
<name>A0A8E2F5A5_9PEZI</name>
<dbReference type="InterPro" id="IPR015590">
    <property type="entry name" value="Aldehyde_DH_dom"/>
</dbReference>
<dbReference type="SUPFAM" id="SSF53720">
    <property type="entry name" value="ALDH-like"/>
    <property type="match status" value="1"/>
</dbReference>
<dbReference type="Proteomes" id="UP000250140">
    <property type="component" value="Unassembled WGS sequence"/>
</dbReference>
<sequence>MELYRTESFGPSVSVVVVEDEEEAVQVANDTEYGLSGAVFTRDLARGLRVARRIESGAVHINAMTVHDECSLPHGGAKMSGWGRFNANWGIEEFLRLKTITYQE</sequence>
<feature type="domain" description="Aldehyde dehydrogenase" evidence="3">
    <location>
        <begin position="1"/>
        <end position="100"/>
    </location>
</feature>
<dbReference type="InterPro" id="IPR016163">
    <property type="entry name" value="Ald_DH_C"/>
</dbReference>
<evidence type="ECO:0000256" key="1">
    <source>
        <dbReference type="ARBA" id="ARBA00009986"/>
    </source>
</evidence>
<dbReference type="OrthoDB" id="310895at2759"/>
<dbReference type="AlphaFoldDB" id="A0A8E2F5A5"/>
<accession>A0A8E2F5A5</accession>
<dbReference type="Gene3D" id="3.40.309.10">
    <property type="entry name" value="Aldehyde Dehydrogenase, Chain A, domain 2"/>
    <property type="match status" value="1"/>
</dbReference>
<dbReference type="Pfam" id="PF00171">
    <property type="entry name" value="Aldedh"/>
    <property type="match status" value="1"/>
</dbReference>
<reference evidence="4 5" key="1">
    <citation type="journal article" date="2016" name="Nat. Commun.">
        <title>Ectomycorrhizal ecology is imprinted in the genome of the dominant symbiotic fungus Cenococcum geophilum.</title>
        <authorList>
            <consortium name="DOE Joint Genome Institute"/>
            <person name="Peter M."/>
            <person name="Kohler A."/>
            <person name="Ohm R.A."/>
            <person name="Kuo A."/>
            <person name="Krutzmann J."/>
            <person name="Morin E."/>
            <person name="Arend M."/>
            <person name="Barry K.W."/>
            <person name="Binder M."/>
            <person name="Choi C."/>
            <person name="Clum A."/>
            <person name="Copeland A."/>
            <person name="Grisel N."/>
            <person name="Haridas S."/>
            <person name="Kipfer T."/>
            <person name="LaButti K."/>
            <person name="Lindquist E."/>
            <person name="Lipzen A."/>
            <person name="Maire R."/>
            <person name="Meier B."/>
            <person name="Mihaltcheva S."/>
            <person name="Molinier V."/>
            <person name="Murat C."/>
            <person name="Poggeler S."/>
            <person name="Quandt C.A."/>
            <person name="Sperisen C."/>
            <person name="Tritt A."/>
            <person name="Tisserant E."/>
            <person name="Crous P.W."/>
            <person name="Henrissat B."/>
            <person name="Nehls U."/>
            <person name="Egli S."/>
            <person name="Spatafora J.W."/>
            <person name="Grigoriev I.V."/>
            <person name="Martin F.M."/>
        </authorList>
    </citation>
    <scope>NUCLEOTIDE SEQUENCE [LARGE SCALE GENOMIC DNA]</scope>
    <source>
        <strain evidence="4 5">CBS 207.34</strain>
    </source>
</reference>
<dbReference type="Gene3D" id="3.40.605.10">
    <property type="entry name" value="Aldehyde Dehydrogenase, Chain A, domain 1"/>
    <property type="match status" value="1"/>
</dbReference>
<dbReference type="InterPro" id="IPR016161">
    <property type="entry name" value="Ald_DH/histidinol_DH"/>
</dbReference>
<dbReference type="PANTHER" id="PTHR42986:SF1">
    <property type="entry name" value="BENZALDEHYDE DEHYDROGENASE YFMT"/>
    <property type="match status" value="1"/>
</dbReference>
<protein>
    <submittedName>
        <fullName evidence="4">Aldehyde dehydrogenase</fullName>
    </submittedName>
</protein>
<gene>
    <name evidence="4" type="ORF">AOQ84DRAFT_314825</name>
</gene>
<organism evidence="4 5">
    <name type="scientific">Glonium stellatum</name>
    <dbReference type="NCBI Taxonomy" id="574774"/>
    <lineage>
        <taxon>Eukaryota</taxon>
        <taxon>Fungi</taxon>
        <taxon>Dikarya</taxon>
        <taxon>Ascomycota</taxon>
        <taxon>Pezizomycotina</taxon>
        <taxon>Dothideomycetes</taxon>
        <taxon>Pleosporomycetidae</taxon>
        <taxon>Gloniales</taxon>
        <taxon>Gloniaceae</taxon>
        <taxon>Glonium</taxon>
    </lineage>
</organism>
<proteinExistence type="inferred from homology"/>
<dbReference type="EMBL" id="KV749156">
    <property type="protein sequence ID" value="OCL10827.1"/>
    <property type="molecule type" value="Genomic_DNA"/>
</dbReference>